<dbReference type="InterPro" id="IPR036397">
    <property type="entry name" value="RNaseH_sf"/>
</dbReference>
<gene>
    <name evidence="10" type="ORF">Tco_0890527</name>
</gene>
<dbReference type="InterPro" id="IPR043502">
    <property type="entry name" value="DNA/RNA_pol_sf"/>
</dbReference>
<name>A0ABQ5C0B9_9ASTR</name>
<feature type="region of interest" description="Disordered" evidence="7">
    <location>
        <begin position="2990"/>
        <end position="3021"/>
    </location>
</feature>
<dbReference type="PANTHER" id="PTHR42648">
    <property type="entry name" value="TRANSPOSASE, PUTATIVE-RELATED"/>
    <property type="match status" value="1"/>
</dbReference>
<dbReference type="InterPro" id="IPR025724">
    <property type="entry name" value="GAG-pre-integrase_dom"/>
</dbReference>
<evidence type="ECO:0000256" key="1">
    <source>
        <dbReference type="ARBA" id="ARBA00022670"/>
    </source>
</evidence>
<dbReference type="Pfam" id="PF00665">
    <property type="entry name" value="rve"/>
    <property type="match status" value="1"/>
</dbReference>
<dbReference type="Pfam" id="PF07727">
    <property type="entry name" value="RVT_2"/>
    <property type="match status" value="2"/>
</dbReference>
<feature type="region of interest" description="Disordered" evidence="7">
    <location>
        <begin position="1643"/>
        <end position="1680"/>
    </location>
</feature>
<feature type="compositionally biased region" description="Polar residues" evidence="7">
    <location>
        <begin position="129"/>
        <end position="145"/>
    </location>
</feature>
<feature type="compositionally biased region" description="Polar residues" evidence="7">
    <location>
        <begin position="75"/>
        <end position="112"/>
    </location>
</feature>
<evidence type="ECO:0000256" key="4">
    <source>
        <dbReference type="ARBA" id="ARBA00022801"/>
    </source>
</evidence>
<evidence type="ECO:0000256" key="7">
    <source>
        <dbReference type="SAM" id="MobiDB-lite"/>
    </source>
</evidence>
<feature type="compositionally biased region" description="Low complexity" evidence="7">
    <location>
        <begin position="1663"/>
        <end position="1677"/>
    </location>
</feature>
<feature type="compositionally biased region" description="Polar residues" evidence="7">
    <location>
        <begin position="3269"/>
        <end position="3287"/>
    </location>
</feature>
<organism evidence="10 11">
    <name type="scientific">Tanacetum coccineum</name>
    <dbReference type="NCBI Taxonomy" id="301880"/>
    <lineage>
        <taxon>Eukaryota</taxon>
        <taxon>Viridiplantae</taxon>
        <taxon>Streptophyta</taxon>
        <taxon>Embryophyta</taxon>
        <taxon>Tracheophyta</taxon>
        <taxon>Spermatophyta</taxon>
        <taxon>Magnoliopsida</taxon>
        <taxon>eudicotyledons</taxon>
        <taxon>Gunneridae</taxon>
        <taxon>Pentapetalae</taxon>
        <taxon>asterids</taxon>
        <taxon>campanulids</taxon>
        <taxon>Asterales</taxon>
        <taxon>Asteraceae</taxon>
        <taxon>Asteroideae</taxon>
        <taxon>Anthemideae</taxon>
        <taxon>Anthemidinae</taxon>
        <taxon>Tanacetum</taxon>
    </lineage>
</organism>
<keyword evidence="6" id="KW-0175">Coiled coil</keyword>
<feature type="region of interest" description="Disordered" evidence="7">
    <location>
        <begin position="1253"/>
        <end position="1272"/>
    </location>
</feature>
<dbReference type="PROSITE" id="PS50994">
    <property type="entry name" value="INTEGRASE"/>
    <property type="match status" value="1"/>
</dbReference>
<dbReference type="InterPro" id="IPR001878">
    <property type="entry name" value="Znf_CCHC"/>
</dbReference>
<dbReference type="InterPro" id="IPR039537">
    <property type="entry name" value="Retrotran_Ty1/copia-like"/>
</dbReference>
<evidence type="ECO:0000256" key="2">
    <source>
        <dbReference type="ARBA" id="ARBA00022723"/>
    </source>
</evidence>
<dbReference type="InterPro" id="IPR013103">
    <property type="entry name" value="RVT_2"/>
</dbReference>
<keyword evidence="5" id="KW-0862">Zinc</keyword>
<dbReference type="Proteomes" id="UP001151760">
    <property type="component" value="Unassembled WGS sequence"/>
</dbReference>
<evidence type="ECO:0000256" key="5">
    <source>
        <dbReference type="PROSITE-ProRule" id="PRU00047"/>
    </source>
</evidence>
<dbReference type="InterPro" id="IPR054722">
    <property type="entry name" value="PolX-like_BBD"/>
</dbReference>
<dbReference type="PANTHER" id="PTHR42648:SF32">
    <property type="entry name" value="RIBONUCLEASE H-LIKE DOMAIN, GAG-PRE-INTEGRASE DOMAIN PROTEIN-RELATED"/>
    <property type="match status" value="1"/>
</dbReference>
<evidence type="ECO:0000256" key="6">
    <source>
        <dbReference type="SAM" id="Coils"/>
    </source>
</evidence>
<keyword evidence="3" id="KW-0064">Aspartyl protease</keyword>
<dbReference type="Pfam" id="PF13976">
    <property type="entry name" value="gag_pre-integrs"/>
    <property type="match status" value="1"/>
</dbReference>
<feature type="region of interest" description="Disordered" evidence="7">
    <location>
        <begin position="72"/>
        <end position="159"/>
    </location>
</feature>
<dbReference type="InterPro" id="IPR012337">
    <property type="entry name" value="RNaseH-like_sf"/>
</dbReference>
<dbReference type="SUPFAM" id="SSF57756">
    <property type="entry name" value="Retrovirus zinc finger-like domains"/>
    <property type="match status" value="1"/>
</dbReference>
<feature type="coiled-coil region" evidence="6">
    <location>
        <begin position="1503"/>
        <end position="1565"/>
    </location>
</feature>
<dbReference type="SMART" id="SM00343">
    <property type="entry name" value="ZnF_C2HC"/>
    <property type="match status" value="2"/>
</dbReference>
<dbReference type="InterPro" id="IPR057670">
    <property type="entry name" value="SH3_retrovirus"/>
</dbReference>
<evidence type="ECO:0000259" key="9">
    <source>
        <dbReference type="PROSITE" id="PS50994"/>
    </source>
</evidence>
<feature type="domain" description="Integrase catalytic" evidence="9">
    <location>
        <begin position="2053"/>
        <end position="2219"/>
    </location>
</feature>
<dbReference type="Pfam" id="PF22936">
    <property type="entry name" value="Pol_BBD"/>
    <property type="match status" value="1"/>
</dbReference>
<keyword evidence="2" id="KW-0479">Metal-binding</keyword>
<dbReference type="EMBL" id="BQNB010013816">
    <property type="protein sequence ID" value="GJT20590.1"/>
    <property type="molecule type" value="Genomic_DNA"/>
</dbReference>
<evidence type="ECO:0000256" key="3">
    <source>
        <dbReference type="ARBA" id="ARBA00022750"/>
    </source>
</evidence>
<comment type="caution">
    <text evidence="10">The sequence shown here is derived from an EMBL/GenBank/DDBJ whole genome shotgun (WGS) entry which is preliminary data.</text>
</comment>
<evidence type="ECO:0000313" key="11">
    <source>
        <dbReference type="Proteomes" id="UP001151760"/>
    </source>
</evidence>
<dbReference type="CDD" id="cd09272">
    <property type="entry name" value="RNase_HI_RT_Ty1"/>
    <property type="match status" value="1"/>
</dbReference>
<keyword evidence="1" id="KW-0645">Protease</keyword>
<dbReference type="PROSITE" id="PS50158">
    <property type="entry name" value="ZF_CCHC"/>
    <property type="match status" value="1"/>
</dbReference>
<feature type="region of interest" description="Disordered" evidence="7">
    <location>
        <begin position="1800"/>
        <end position="1821"/>
    </location>
</feature>
<dbReference type="InterPro" id="IPR036875">
    <property type="entry name" value="Znf_CCHC_sf"/>
</dbReference>
<proteinExistence type="predicted"/>
<dbReference type="SUPFAM" id="SSF56672">
    <property type="entry name" value="DNA/RNA polymerases"/>
    <property type="match status" value="2"/>
</dbReference>
<dbReference type="Gene3D" id="3.30.420.10">
    <property type="entry name" value="Ribonuclease H-like superfamily/Ribonuclease H"/>
    <property type="match status" value="2"/>
</dbReference>
<dbReference type="SUPFAM" id="SSF53098">
    <property type="entry name" value="Ribonuclease H-like"/>
    <property type="match status" value="2"/>
</dbReference>
<feature type="compositionally biased region" description="Polar residues" evidence="7">
    <location>
        <begin position="1253"/>
        <end position="1262"/>
    </location>
</feature>
<reference evidence="10" key="1">
    <citation type="journal article" date="2022" name="Int. J. Mol. Sci.">
        <title>Draft Genome of Tanacetum Coccineum: Genomic Comparison of Closely Related Tanacetum-Family Plants.</title>
        <authorList>
            <person name="Yamashiro T."/>
            <person name="Shiraishi A."/>
            <person name="Nakayama K."/>
            <person name="Satake H."/>
        </authorList>
    </citation>
    <scope>NUCLEOTIDE SEQUENCE</scope>
</reference>
<evidence type="ECO:0000259" key="8">
    <source>
        <dbReference type="PROSITE" id="PS50158"/>
    </source>
</evidence>
<feature type="region of interest" description="Disordered" evidence="7">
    <location>
        <begin position="3225"/>
        <end position="3290"/>
    </location>
</feature>
<feature type="compositionally biased region" description="Low complexity" evidence="7">
    <location>
        <begin position="1263"/>
        <end position="1272"/>
    </location>
</feature>
<keyword evidence="4" id="KW-0378">Hydrolase</keyword>
<accession>A0ABQ5C0B9</accession>
<reference evidence="10" key="2">
    <citation type="submission" date="2022-01" db="EMBL/GenBank/DDBJ databases">
        <authorList>
            <person name="Yamashiro T."/>
            <person name="Shiraishi A."/>
            <person name="Satake H."/>
            <person name="Nakayama K."/>
        </authorList>
    </citation>
    <scope>NUCLEOTIDE SEQUENCE</scope>
</reference>
<feature type="domain" description="CCHC-type" evidence="8">
    <location>
        <begin position="1354"/>
        <end position="1368"/>
    </location>
</feature>
<sequence length="3378" mass="377365">MTDAKEMWEAIKSRFCGNDESKKMHKYILKQQFEGFSVSNSEGLHKGYDRTKPGVDSLSFDDLYNNRRDFESDVKGSTASSSSTQNVAFVSENTRSTNEVSTTYGASSSSGHNPERESSSLYTDELISQLGQTQRSSDFNTCESNCSKETHESMPEPVVNELKVVSQPKVWSDAPIIEEYESDSQDELYLLPTKEQKKPSFAFINTLVLFGEKGKLLSSPQQVVIEDTKDITGTKSQQQWYMTGNNAYLAKYQDFNGDPVAFGESKCYITGKNKVLFTDTECLMLSPEFKLPDENQVLLRILRQNNMYSFNLEKIIPSGGLACLIGKATIDESNKWHRRGILSNARTPQQNEVVERKNRTLIEAARTMLADSFLPNTFWAKAASIACYVLNRVLVTKSQNKTAYELITGKIPIISYIRPFGCHVTILNTIDHLGKFDEKSDEGFLVGYSLQSKAFRVYNLETKRVEENLHITLLENKPNVARNGPTWLFDLDYLVDSMKYQLMRSENQANKHAGPKEANHNVGTKDNIDAVNSEIEAESAQGYFVLPLWSSYTSTHSNEDQVFLDELERLKRQEQDDNDAAEALRKQFAKDTNDLLLQEGAAKVSSTNTVNTASTPVSTASPYVADFTNLETIVNVSPIPTLRINSIHPSTLILGDPNSAVQTRSKVTKSSGAHAFEELLQFKIQKVWILVDLPYGKKAIGTKWVYRNKKDERGVVVRNKARLVAQGHRQEEGIDYDEVFAPVARIEAIRIFLAFASYMGFIVYQMDVKSAFLYGKIDEEVYVSQPLGFVDPKYPKKVYKVVKALYGLHQAPRAWYATLSTFLLKSGYRRGTIDKTLFIKKDKNDIMLVQVYVDDIIFGSTKRSWCDEFEALMKSRFQMSSMGELTFFLGLQVKQKEDGIFISQDKYVAEILKKFDFASVKTASTPIETHKPLVKDEEASDVDVFRVSSFDLEAYSDSDHAGINLDRKSITGEAEFVAAANYFGNFLIAMLHHYAITVSPVVSTTFVKQFRVAKSKIINNVRYITAKVASKHVSILEASIRSDLLFDDADRIDSFPDQAMLVPTGRDPRGNIMILPPVTMEEQIAVQRETKARTILLQSLPEDHMADFHHLDDAKDIWLAVKARFGGNEESKKMRKSMLKQEFADFKISESEGLHKGYDRFQKVLSQLNQMQARPDNEDCNMKFLRALPPSWSQVAITLKTKGGLDFLSFDDLYNKLRTLEIDVKGGSSYDSRVPAAPTHSAFISAASTNSKWSTADSKCQPSSVSYTTTSSSADASGNVLENVLHSFVAESDPQQQITYEDFDQIGKLDLEELDIKWQMAMLSVRINRFEKKAGRKFKFNNKDAARFDKKKVRCDQCSELGHFARECTGKKVDSKTSEDMEKSASEVYGLIAGYGDDTIIPTGDAADGGRDSFSANGVFVAAGTDSDGVSVATDVGADSVSVATSDATNAETEFALLGLSPQVQSCPFGCNHTYTELKKEFDNLDVQYKECFLQVQAYKSSLQHLEQQKSWYQNNQLALEEKIRILTADLGNTTNMLKYTEKLNEQAKIDKMNNQAKLEESNARFDKWKESSKNLVKLINSSMSSRSKFGLGYGDTFGSDEVFDLSAPSIFDSCLKDAIEKPLYDWFVKPVGMHAVPPPITGTFMPPSNKPDIDDTQFTYGSKSNNSSDTNSSSSLKTKDQLASTSSSVVLKTLHKTIDQGPCNVTQSPSFSFKENVKTPRNLCNRNGSNNISLCKNKSFGSKKCFVCGSKFHLIRDCDFYENQLRLNNAPVWKNVENIPSFVPRPAYVPAGSRNRPTSIPADRPFPAGWHNPATRPMTRPKSHYFQQFSRTGSYNQMDMDGGRWGTADNPHTNKDLGIVDSGCSRSMTGNKEKLADFVKIKGGTVTFGGGDGKITGKGTIRTSNFNFENVYYVEELQNFNLFSVSQICDTKNKVLFTDKECLVLSKEFQLPDSSQVVLRVPRRHNLYCFNLTDIHSEREIKCLLAKASLDESTKWHRRMAHVNFKNMNKLAKHGLVNGLPSKLFTNEHNCVACNKGKQHKASYKAITAVSTISEPLQLLHMDLFGPTSIRSIDHKHYSLVVTDDFSRFSWVFFLGTKDETFYILRDFITFVENQLTKKVKAIRCDNGTEFKNSNLIELCGSKGIKRDYSVARTPQQNGVAERKNRTLIEAARTMLADSKLPTMFWTEAVSTACYVLNRVLVTRPHNKTPYELLSGKVPNISHLKPFGCHVTILNTIDHLGKFEGKANEGFLVGYSAHSKAYRVYNLTNKKIEETLNLRYMEDKPNVQGLGHEWYFDLDYLTDSLGYTRFKSNQPAGTQVTNTHAGTLDDSDSECDEQVIVVPSFPSNQFSGPKVHSASATVESTSDYAEELARLQGQAYEANSAAKDTWKPADTVPAGSSIPATSIPAGSIHQAAGGSAVPTTLSSSVVAPVHADNTPLPLGYSLGSSENSTKFSSSSDLANHISLSSEMEGIHHHPTTGIFSESTYDVDFVGSVTTLAPIIAVDLVPTRRKSKFGESALAGYVHDQQRNNHTDYLHCLFACFLSQLEPSSVAQALNDPDWVEAMQEEMQQFVNQDVWKLVPLPEGKTAIGTKWILKNKRDARGIVVRNKARLVAQGHRQEEGIDYDEVFAPVARIEAIRLFLAFASYMGFMVYQMDVKSAFLYGEIDEEVYVTQPKGFEDPFYPKHVYRVVKALYGLHQAPRAWYARLSTFLLKHNYRRGTIDKTLFIKKNSRDIILVQVYVDDIIFGSTNQTWCDEFEVLMKGEFEMSAMGELTFFLGLQVKQQPDGIFISQDKYVQDMLRRFDMESVRPATTPYEAAKPKSKDEPDDAVNVHLYRSMIGSLMYLTASRPDIMFAVSACSRHQVTPLTSNLNAVKKIFKYLKGQPKLGLWYPRDSPFVLEAYSDSDYAGSNGDRKSTTGGCQFLGRRLISWQCKKQTVVATSSTEAEYVAAAHCCGQGDSHAIVLPKEIFDCTMTQTTSMKIDSNADVAFTGPSSDPHVESSSKDNDDDPLGGSFFASPSRSTAVHLKGKKIESLESELQAHKLLFKDVMGKLVKRVKLLESKLKARGRKLRQLLLAVTLSPVLLMHFSDKFPPSSSIHTDAFVHGNDVPTGTASDFLLIPLTRKNLNVYRGNEEAKARGCDSILQVLHCMLIGKTSWDNVHAYNGRNADRLGPGMVNEDNLQQSSAAIIVKERKFDAQSLTDQNMLLTNLPFTHTYGGPSSAGVTPAVHQSPFVDTLPHSPKASSHPDVTHDTSVAPLIAPTPSFATPVSRSSGPRTRSQSFDADIKTYSTRRKSLATRKMPSSDVDLNAPDTSFIKVLSDDDSDDSADDSDPLFWHIFAAWEVIPTGLGDVNALYFTDNLPNTLRILERFCP</sequence>
<evidence type="ECO:0000313" key="10">
    <source>
        <dbReference type="EMBL" id="GJT20590.1"/>
    </source>
</evidence>
<keyword evidence="5" id="KW-0863">Zinc-finger</keyword>
<dbReference type="Pfam" id="PF25597">
    <property type="entry name" value="SH3_retrovirus"/>
    <property type="match status" value="2"/>
</dbReference>
<dbReference type="InterPro" id="IPR001584">
    <property type="entry name" value="Integrase_cat-core"/>
</dbReference>
<protein>
    <submittedName>
        <fullName evidence="10">Ribonuclease H-like domain-containing protein</fullName>
    </submittedName>
</protein>
<keyword evidence="11" id="KW-1185">Reference proteome</keyword>
<dbReference type="Pfam" id="PF14223">
    <property type="entry name" value="Retrotran_gag_2"/>
    <property type="match status" value="1"/>
</dbReference>